<sequence>MQQRTILSTIEGHAAADPARVFCRFQTGAGTEAIGYADLLRRAEGFAGAFAAAGIGRQDTVIVILQHRPELLYGFFGAMRLGAVPAFMPFPSPKQDHALFWSSHRKLLALTGIRFILTYRAIAAGIDEHFTGLDVRVLYVEDILEGLAAGTVPPAPPAPAIAPEDVAFLQHSSGTTGLKKGVMLSHAAVLRQIDRYAGVLGFGPGDVVVSWLPLYHDMGLISCLMMTAVTGAELVCMDAFEWVRRPTMLLDAIEQHRGTFAYLPNFAFLHIARAARPGQRWDLGSLRALVNCSEPCKPQSFDAFLAAFGDCGIGRGTLQVCYAMAENVFAVSQTTPGQPVASLDLDVEALESEARIVPAAPGRDSRQVLSCGRPLPGAEVRILDGAGGDAAPDLAGQIAIRTDCLFTGYNHLPELTAEKLVDGWYRTGDLGFLHAGELYVLGRQDDLMIVYGRNYYAHNIEEVVTACDGIAPGRVVAFAVESRQMGTREAVVLLEPDGTREAAELRRAVKARVFDVLGLTLQHVEVVPRNSLVKSTAGKISRDQNRRRYMEERAGNG</sequence>
<dbReference type="GO" id="GO:0005886">
    <property type="term" value="C:plasma membrane"/>
    <property type="evidence" value="ECO:0007669"/>
    <property type="project" value="TreeGrafter"/>
</dbReference>
<evidence type="ECO:0000259" key="2">
    <source>
        <dbReference type="Pfam" id="PF00501"/>
    </source>
</evidence>
<protein>
    <submittedName>
        <fullName evidence="3">AMP-binding protein</fullName>
    </submittedName>
</protein>
<dbReference type="GO" id="GO:0070566">
    <property type="term" value="F:adenylyltransferase activity"/>
    <property type="evidence" value="ECO:0007669"/>
    <property type="project" value="TreeGrafter"/>
</dbReference>
<dbReference type="GO" id="GO:0006633">
    <property type="term" value="P:fatty acid biosynthetic process"/>
    <property type="evidence" value="ECO:0007669"/>
    <property type="project" value="TreeGrafter"/>
</dbReference>
<gene>
    <name evidence="3" type="ORF">M0638_03810</name>
</gene>
<dbReference type="EMBL" id="JALPRX010000012">
    <property type="protein sequence ID" value="MCK8783507.1"/>
    <property type="molecule type" value="Genomic_DNA"/>
</dbReference>
<dbReference type="SUPFAM" id="SSF56801">
    <property type="entry name" value="Acetyl-CoA synthetase-like"/>
    <property type="match status" value="1"/>
</dbReference>
<dbReference type="RefSeq" id="WP_248665633.1">
    <property type="nucleotide sequence ID" value="NZ_JALPRX010000012.1"/>
</dbReference>
<dbReference type="Pfam" id="PF00501">
    <property type="entry name" value="AMP-binding"/>
    <property type="match status" value="1"/>
</dbReference>
<dbReference type="InterPro" id="IPR045851">
    <property type="entry name" value="AMP-bd_C_sf"/>
</dbReference>
<accession>A0A9X2BSU1</accession>
<feature type="domain" description="AMP-dependent synthetase/ligase" evidence="2">
    <location>
        <begin position="13"/>
        <end position="409"/>
    </location>
</feature>
<dbReference type="PANTHER" id="PTHR22754">
    <property type="entry name" value="DISCO-INTERACTING PROTEIN 2 DIP2 -RELATED"/>
    <property type="match status" value="1"/>
</dbReference>
<dbReference type="AlphaFoldDB" id="A0A9X2BSU1"/>
<dbReference type="InterPro" id="IPR042099">
    <property type="entry name" value="ANL_N_sf"/>
</dbReference>
<reference evidence="3" key="1">
    <citation type="submission" date="2022-04" db="EMBL/GenBank/DDBJ databases">
        <title>Roseomonas acroporae sp. nov., isolated from coral Acropora digitifera.</title>
        <authorList>
            <person name="Sun H."/>
        </authorList>
    </citation>
    <scope>NUCLEOTIDE SEQUENCE</scope>
    <source>
        <strain evidence="3">NAR14</strain>
    </source>
</reference>
<evidence type="ECO:0000256" key="1">
    <source>
        <dbReference type="ARBA" id="ARBA00006432"/>
    </source>
</evidence>
<dbReference type="Proteomes" id="UP001139516">
    <property type="component" value="Unassembled WGS sequence"/>
</dbReference>
<proteinExistence type="inferred from homology"/>
<evidence type="ECO:0000313" key="4">
    <source>
        <dbReference type="Proteomes" id="UP001139516"/>
    </source>
</evidence>
<keyword evidence="4" id="KW-1185">Reference proteome</keyword>
<dbReference type="Gene3D" id="3.30.300.30">
    <property type="match status" value="1"/>
</dbReference>
<dbReference type="PANTHER" id="PTHR22754:SF32">
    <property type="entry name" value="DISCO-INTERACTING PROTEIN 2"/>
    <property type="match status" value="1"/>
</dbReference>
<comment type="caution">
    <text evidence="3">The sequence shown here is derived from an EMBL/GenBank/DDBJ whole genome shotgun (WGS) entry which is preliminary data.</text>
</comment>
<organism evidence="3 4">
    <name type="scientific">Roseomonas acroporae</name>
    <dbReference type="NCBI Taxonomy" id="2937791"/>
    <lineage>
        <taxon>Bacteria</taxon>
        <taxon>Pseudomonadati</taxon>
        <taxon>Pseudomonadota</taxon>
        <taxon>Alphaproteobacteria</taxon>
        <taxon>Acetobacterales</taxon>
        <taxon>Roseomonadaceae</taxon>
        <taxon>Roseomonas</taxon>
    </lineage>
</organism>
<name>A0A9X2BSU1_9PROT</name>
<comment type="similarity">
    <text evidence="1">Belongs to the ATP-dependent AMP-binding enzyme family.</text>
</comment>
<dbReference type="InterPro" id="IPR000873">
    <property type="entry name" value="AMP-dep_synth/lig_dom"/>
</dbReference>
<evidence type="ECO:0000313" key="3">
    <source>
        <dbReference type="EMBL" id="MCK8783507.1"/>
    </source>
</evidence>
<dbReference type="Gene3D" id="3.40.50.12780">
    <property type="entry name" value="N-terminal domain of ligase-like"/>
    <property type="match status" value="1"/>
</dbReference>